<comment type="caution">
    <text evidence="1">The sequence shown here is derived from an EMBL/GenBank/DDBJ whole genome shotgun (WGS) entry which is preliminary data.</text>
</comment>
<reference evidence="1 2" key="1">
    <citation type="journal article" date="2012" name="J. Bacteriol.">
        <title>Genome Sequence of the Protease-Producing Bacterium Rheinheimera nanhaiensis E407-8T, Isolated from Deep-Sea Sediment of the South China Sea.</title>
        <authorList>
            <person name="Zhang X.-Y."/>
            <person name="Zhang Y.-J."/>
            <person name="Qin Q.-L."/>
            <person name="Xie B.-B."/>
            <person name="Chen X.-L."/>
            <person name="Zhou B.-C."/>
            <person name="Zhang Y.-Z."/>
        </authorList>
    </citation>
    <scope>NUCLEOTIDE SEQUENCE [LARGE SCALE GENOMIC DNA]</scope>
    <source>
        <strain evidence="1 2">E407-8</strain>
    </source>
</reference>
<dbReference type="AlphaFoldDB" id="I1DWK8"/>
<protein>
    <submittedName>
        <fullName evidence="1">dTDP-6-deoxy-L-hexose 3-O-methyltransferase</fullName>
    </submittedName>
</protein>
<dbReference type="PANTHER" id="PTHR40036:SF1">
    <property type="entry name" value="MACROCIN O-METHYLTRANSFERASE"/>
    <property type="match status" value="1"/>
</dbReference>
<dbReference type="Gene3D" id="3.40.50.150">
    <property type="entry name" value="Vaccinia Virus protein VP39"/>
    <property type="match status" value="1"/>
</dbReference>
<dbReference type="SUPFAM" id="SSF53335">
    <property type="entry name" value="S-adenosyl-L-methionine-dependent methyltransferases"/>
    <property type="match status" value="1"/>
</dbReference>
<keyword evidence="1" id="KW-0808">Transferase</keyword>
<dbReference type="PANTHER" id="PTHR40036">
    <property type="entry name" value="MACROCIN O-METHYLTRANSFERASE"/>
    <property type="match status" value="1"/>
</dbReference>
<evidence type="ECO:0000313" key="1">
    <source>
        <dbReference type="EMBL" id="GAB58436.1"/>
    </source>
</evidence>
<accession>I1DWK8</accession>
<keyword evidence="1" id="KW-0489">Methyltransferase</keyword>
<dbReference type="InterPro" id="IPR029063">
    <property type="entry name" value="SAM-dependent_MTases_sf"/>
</dbReference>
<gene>
    <name evidence="1" type="ORF">RNAN_1408</name>
</gene>
<dbReference type="RefSeq" id="WP_008220112.1">
    <property type="nucleotide sequence ID" value="NZ_BAFK01000006.1"/>
</dbReference>
<sequence>MTEQFSLVNQSTQTSNDTLYKQQMEQFFAQASGTVVDKLQNFSRFTSRQSLSLFLAKNEIFQHILPIHGNIVECGVFMGGGLFTWAQLSAIYEPINHGRKVIGFDSFDGFPALGEQDQNTGAETEHKVQGSYRFEHMAELEKNIGLFDLNRPLGHISKMELVKGDALQTIPQYMADNKHLVVALLYLDFDLYEPTKAALKHFLPRMPKGAVIAFDELNQKQWPGETLAVLEEVGINNIRIQRVPYTPSLSYAIL</sequence>
<name>I1DWK8_9GAMM</name>
<dbReference type="InterPro" id="IPR008884">
    <property type="entry name" value="TylF_MeTrfase"/>
</dbReference>
<evidence type="ECO:0000313" key="2">
    <source>
        <dbReference type="Proteomes" id="UP000004374"/>
    </source>
</evidence>
<proteinExistence type="predicted"/>
<dbReference type="GO" id="GO:0032259">
    <property type="term" value="P:methylation"/>
    <property type="evidence" value="ECO:0007669"/>
    <property type="project" value="UniProtKB-KW"/>
</dbReference>
<dbReference type="STRING" id="562729.RNAN_1408"/>
<dbReference type="EMBL" id="BAFK01000006">
    <property type="protein sequence ID" value="GAB58436.1"/>
    <property type="molecule type" value="Genomic_DNA"/>
</dbReference>
<dbReference type="Proteomes" id="UP000004374">
    <property type="component" value="Unassembled WGS sequence"/>
</dbReference>
<organism evidence="1 2">
    <name type="scientific">Rheinheimera nanhaiensis E407-8</name>
    <dbReference type="NCBI Taxonomy" id="562729"/>
    <lineage>
        <taxon>Bacteria</taxon>
        <taxon>Pseudomonadati</taxon>
        <taxon>Pseudomonadota</taxon>
        <taxon>Gammaproteobacteria</taxon>
        <taxon>Chromatiales</taxon>
        <taxon>Chromatiaceae</taxon>
        <taxon>Rheinheimera</taxon>
    </lineage>
</organism>
<dbReference type="OrthoDB" id="9799872at2"/>
<dbReference type="Pfam" id="PF05711">
    <property type="entry name" value="TylF"/>
    <property type="match status" value="1"/>
</dbReference>
<keyword evidence="2" id="KW-1185">Reference proteome</keyword>
<dbReference type="GO" id="GO:0008168">
    <property type="term" value="F:methyltransferase activity"/>
    <property type="evidence" value="ECO:0007669"/>
    <property type="project" value="UniProtKB-KW"/>
</dbReference>